<reference evidence="2 3" key="1">
    <citation type="journal article" date="2015" name="Sci. Rep.">
        <title>Genome of the facultative scuticociliatosis pathogen Pseudocohnilembus persalinus provides insight into its virulence through horizontal gene transfer.</title>
        <authorList>
            <person name="Xiong J."/>
            <person name="Wang G."/>
            <person name="Cheng J."/>
            <person name="Tian M."/>
            <person name="Pan X."/>
            <person name="Warren A."/>
            <person name="Jiang C."/>
            <person name="Yuan D."/>
            <person name="Miao W."/>
        </authorList>
    </citation>
    <scope>NUCLEOTIDE SEQUENCE [LARGE SCALE GENOMIC DNA]</scope>
    <source>
        <strain evidence="2">36N120E</strain>
    </source>
</reference>
<keyword evidence="1" id="KW-1133">Transmembrane helix</keyword>
<keyword evidence="3" id="KW-1185">Reference proteome</keyword>
<keyword evidence="1" id="KW-0472">Membrane</keyword>
<dbReference type="AlphaFoldDB" id="A0A0V0QJU8"/>
<name>A0A0V0QJU8_PSEPJ</name>
<proteinExistence type="predicted"/>
<accession>A0A0V0QJU8</accession>
<feature type="transmembrane region" description="Helical" evidence="1">
    <location>
        <begin position="109"/>
        <end position="131"/>
    </location>
</feature>
<protein>
    <recommendedName>
        <fullName evidence="4">Transmembrane protein</fullName>
    </recommendedName>
</protein>
<dbReference type="Proteomes" id="UP000054937">
    <property type="component" value="Unassembled WGS sequence"/>
</dbReference>
<evidence type="ECO:0008006" key="4">
    <source>
        <dbReference type="Google" id="ProtNLM"/>
    </source>
</evidence>
<dbReference type="EMBL" id="LDAU01000156">
    <property type="protein sequence ID" value="KRX02272.1"/>
    <property type="molecule type" value="Genomic_DNA"/>
</dbReference>
<evidence type="ECO:0000313" key="3">
    <source>
        <dbReference type="Proteomes" id="UP000054937"/>
    </source>
</evidence>
<comment type="caution">
    <text evidence="2">The sequence shown here is derived from an EMBL/GenBank/DDBJ whole genome shotgun (WGS) entry which is preliminary data.</text>
</comment>
<evidence type="ECO:0000313" key="2">
    <source>
        <dbReference type="EMBL" id="KRX02272.1"/>
    </source>
</evidence>
<gene>
    <name evidence="2" type="ORF">PPERSA_04894</name>
</gene>
<keyword evidence="1" id="KW-0812">Transmembrane</keyword>
<dbReference type="InParanoid" id="A0A0V0QJU8"/>
<organism evidence="2 3">
    <name type="scientific">Pseudocohnilembus persalinus</name>
    <name type="common">Ciliate</name>
    <dbReference type="NCBI Taxonomy" id="266149"/>
    <lineage>
        <taxon>Eukaryota</taxon>
        <taxon>Sar</taxon>
        <taxon>Alveolata</taxon>
        <taxon>Ciliophora</taxon>
        <taxon>Intramacronucleata</taxon>
        <taxon>Oligohymenophorea</taxon>
        <taxon>Scuticociliatia</taxon>
        <taxon>Philasterida</taxon>
        <taxon>Pseudocohnilembidae</taxon>
        <taxon>Pseudocohnilembus</taxon>
    </lineage>
</organism>
<sequence>MPNKTLLTCRINPDIVSIIPLSVEKQACYYKQNWIELKLPAWNCKDKQQFQDDVKGLEQKLVYDKCYYDPYFSKKGAEKTAQSNDSVIDMKDFYMVVFEEKPYYNKIEFIIFFGFFWVPFISYTHFAWIPYVAHYINNLIIKKLEQRITKIVQKKEKELRQKQPFQMQIIEKEQKILQFNDLKLVDQNCNHRCRAPLLKNFFALRIFLGGIQNTNFQCPPQKFQGRKIFK</sequence>
<evidence type="ECO:0000256" key="1">
    <source>
        <dbReference type="SAM" id="Phobius"/>
    </source>
</evidence>